<sequence length="409" mass="46345">MRLGVEENVLEPGRVSEHHEESGVLLYTPEYSVTGGGDIVTHDARLNKDATALHQFLLSQAAIPPKFVVRCHGTHTQTRKRVIHGGNSRDKKDDDETGDSPKTYTTTSTKNIVDFDFQIDISSYLLPPVYWTLADDEPAYRGGIFSETGGAAHRRQSTWTEIWKARKQRSLKAQNGQPPWVPNGHLGEFHRAANTKTTCSTLTLREWINDYCTSSKTLKELQFDKSIYGWNLASLQSSIETLIKSTGYTGKLTVSFSTTGNKVYIRPNGNRFLRMVGSTCIEVLLYLAFVYPFVWLFRYWGGAAVWCVAGVAYPLKEWVHLEDSIPGEDVAQYRVRRSPDSNTPDMTRMRKTPRGISQLVGVQEEEWFEQWEAVLRRAVVLGLERPVPIQYPSEVVTRHSGAVFQYFTD</sequence>
<dbReference type="HOGENOM" id="CLU_034128_1_0_1"/>
<evidence type="ECO:0000313" key="4">
    <source>
        <dbReference type="Proteomes" id="UP000054097"/>
    </source>
</evidence>
<evidence type="ECO:0000256" key="1">
    <source>
        <dbReference type="SAM" id="MobiDB-lite"/>
    </source>
</evidence>
<keyword evidence="2" id="KW-1133">Transmembrane helix</keyword>
<feature type="region of interest" description="Disordered" evidence="1">
    <location>
        <begin position="78"/>
        <end position="105"/>
    </location>
</feature>
<dbReference type="Proteomes" id="UP000054097">
    <property type="component" value="Unassembled WGS sequence"/>
</dbReference>
<reference evidence="3 4" key="1">
    <citation type="submission" date="2014-04" db="EMBL/GenBank/DDBJ databases">
        <authorList>
            <consortium name="DOE Joint Genome Institute"/>
            <person name="Kuo A."/>
            <person name="Zuccaro A."/>
            <person name="Kohler A."/>
            <person name="Nagy L.G."/>
            <person name="Floudas D."/>
            <person name="Copeland A."/>
            <person name="Barry K.W."/>
            <person name="Cichocki N."/>
            <person name="Veneault-Fourrey C."/>
            <person name="LaButti K."/>
            <person name="Lindquist E.A."/>
            <person name="Lipzen A."/>
            <person name="Lundell T."/>
            <person name="Morin E."/>
            <person name="Murat C."/>
            <person name="Sun H."/>
            <person name="Tunlid A."/>
            <person name="Henrissat B."/>
            <person name="Grigoriev I.V."/>
            <person name="Hibbett D.S."/>
            <person name="Martin F."/>
            <person name="Nordberg H.P."/>
            <person name="Cantor M.N."/>
            <person name="Hua S.X."/>
        </authorList>
    </citation>
    <scope>NUCLEOTIDE SEQUENCE [LARGE SCALE GENOMIC DNA]</scope>
    <source>
        <strain evidence="3 4">MAFF 305830</strain>
    </source>
</reference>
<gene>
    <name evidence="3" type="ORF">M408DRAFT_67374</name>
</gene>
<keyword evidence="2" id="KW-0812">Transmembrane</keyword>
<dbReference type="PANTHER" id="PTHR37848">
    <property type="entry name" value="EXPRESSED PROTEIN"/>
    <property type="match status" value="1"/>
</dbReference>
<protein>
    <submittedName>
        <fullName evidence="3">Uncharacterized protein</fullName>
    </submittedName>
</protein>
<reference evidence="4" key="2">
    <citation type="submission" date="2015-01" db="EMBL/GenBank/DDBJ databases">
        <title>Evolutionary Origins and Diversification of the Mycorrhizal Mutualists.</title>
        <authorList>
            <consortium name="DOE Joint Genome Institute"/>
            <consortium name="Mycorrhizal Genomics Consortium"/>
            <person name="Kohler A."/>
            <person name="Kuo A."/>
            <person name="Nagy L.G."/>
            <person name="Floudas D."/>
            <person name="Copeland A."/>
            <person name="Barry K.W."/>
            <person name="Cichocki N."/>
            <person name="Veneault-Fourrey C."/>
            <person name="LaButti K."/>
            <person name="Lindquist E.A."/>
            <person name="Lipzen A."/>
            <person name="Lundell T."/>
            <person name="Morin E."/>
            <person name="Murat C."/>
            <person name="Riley R."/>
            <person name="Ohm R."/>
            <person name="Sun H."/>
            <person name="Tunlid A."/>
            <person name="Henrissat B."/>
            <person name="Grigoriev I.V."/>
            <person name="Hibbett D.S."/>
            <person name="Martin F."/>
        </authorList>
    </citation>
    <scope>NUCLEOTIDE SEQUENCE [LARGE SCALE GENOMIC DNA]</scope>
    <source>
        <strain evidence="4">MAFF 305830</strain>
    </source>
</reference>
<keyword evidence="2" id="KW-0472">Membrane</keyword>
<dbReference type="EMBL" id="KN824287">
    <property type="protein sequence ID" value="KIM29861.1"/>
    <property type="molecule type" value="Genomic_DNA"/>
</dbReference>
<proteinExistence type="predicted"/>
<keyword evidence="4" id="KW-1185">Reference proteome</keyword>
<feature type="region of interest" description="Disordered" evidence="1">
    <location>
        <begin position="1"/>
        <end position="21"/>
    </location>
</feature>
<dbReference type="OrthoDB" id="203796at2759"/>
<dbReference type="AlphaFoldDB" id="A0A0C3BEH0"/>
<evidence type="ECO:0000256" key="2">
    <source>
        <dbReference type="SAM" id="Phobius"/>
    </source>
</evidence>
<dbReference type="PANTHER" id="PTHR37848:SF1">
    <property type="entry name" value="SUN DOMAIN-CONTAINING PROTEIN"/>
    <property type="match status" value="1"/>
</dbReference>
<evidence type="ECO:0000313" key="3">
    <source>
        <dbReference type="EMBL" id="KIM29861.1"/>
    </source>
</evidence>
<name>A0A0C3BEH0_SERVB</name>
<organism evidence="3 4">
    <name type="scientific">Serendipita vermifera MAFF 305830</name>
    <dbReference type="NCBI Taxonomy" id="933852"/>
    <lineage>
        <taxon>Eukaryota</taxon>
        <taxon>Fungi</taxon>
        <taxon>Dikarya</taxon>
        <taxon>Basidiomycota</taxon>
        <taxon>Agaricomycotina</taxon>
        <taxon>Agaricomycetes</taxon>
        <taxon>Sebacinales</taxon>
        <taxon>Serendipitaceae</taxon>
        <taxon>Serendipita</taxon>
    </lineage>
</organism>
<accession>A0A0C3BEH0</accession>
<feature type="transmembrane region" description="Helical" evidence="2">
    <location>
        <begin position="272"/>
        <end position="291"/>
    </location>
</feature>